<dbReference type="SMART" id="SM00962">
    <property type="entry name" value="SRP54"/>
    <property type="match status" value="1"/>
</dbReference>
<dbReference type="GO" id="GO:0005047">
    <property type="term" value="F:signal recognition particle binding"/>
    <property type="evidence" value="ECO:0007669"/>
    <property type="project" value="TreeGrafter"/>
</dbReference>
<evidence type="ECO:0000256" key="5">
    <source>
        <dbReference type="ARBA" id="ARBA00023136"/>
    </source>
</evidence>
<dbReference type="SMART" id="SM00382">
    <property type="entry name" value="AAA"/>
    <property type="match status" value="1"/>
</dbReference>
<evidence type="ECO:0000259" key="10">
    <source>
        <dbReference type="PROSITE" id="PS00300"/>
    </source>
</evidence>
<comment type="subcellular location">
    <subcellularLocation>
        <location evidence="7">Endomembrane system</location>
        <topology evidence="7">Peripheral membrane protein</topology>
        <orientation evidence="7">Cytoplasmic side</orientation>
    </subcellularLocation>
</comment>
<feature type="domain" description="SRP54-type proteins GTP-binding" evidence="10">
    <location>
        <begin position="280"/>
        <end position="293"/>
    </location>
</feature>
<keyword evidence="12" id="KW-1185">Reference proteome</keyword>
<dbReference type="EnsemblProtists" id="EOD36313">
    <property type="protein sequence ID" value="EOD36313"/>
    <property type="gene ID" value="EMIHUDRAFT_70813"/>
</dbReference>
<dbReference type="PROSITE" id="PS00300">
    <property type="entry name" value="SRP54"/>
    <property type="match status" value="1"/>
</dbReference>
<dbReference type="InterPro" id="IPR000897">
    <property type="entry name" value="SRP54_GTPase_dom"/>
</dbReference>
<dbReference type="Pfam" id="PF00448">
    <property type="entry name" value="SRP54"/>
    <property type="match status" value="1"/>
</dbReference>
<protein>
    <recommendedName>
        <fullName evidence="8">Signal recognition particle receptor subunit alpha homolog</fullName>
    </recommendedName>
    <alternativeName>
        <fullName evidence="9">Docking protein alpha</fullName>
    </alternativeName>
</protein>
<dbReference type="SUPFAM" id="SSF52540">
    <property type="entry name" value="P-loop containing nucleoside triphosphate hydrolases"/>
    <property type="match status" value="1"/>
</dbReference>
<dbReference type="Gene3D" id="3.40.50.300">
    <property type="entry name" value="P-loop containing nucleotide triphosphate hydrolases"/>
    <property type="match status" value="1"/>
</dbReference>
<accession>A0A0D3KKM8</accession>
<dbReference type="eggNOG" id="KOG0781">
    <property type="taxonomic scope" value="Eukaryota"/>
</dbReference>
<dbReference type="Proteomes" id="UP000013827">
    <property type="component" value="Unassembled WGS sequence"/>
</dbReference>
<name>A0A0D3KKM8_EMIH1</name>
<dbReference type="PANTHER" id="PTHR43134:SF1">
    <property type="entry name" value="SIGNAL RECOGNITION PARTICLE RECEPTOR SUBUNIT ALPHA"/>
    <property type="match status" value="1"/>
</dbReference>
<evidence type="ECO:0000313" key="11">
    <source>
        <dbReference type="EnsemblProtists" id="EOD36313"/>
    </source>
</evidence>
<organism evidence="11 12">
    <name type="scientific">Emiliania huxleyi (strain CCMP1516)</name>
    <dbReference type="NCBI Taxonomy" id="280463"/>
    <lineage>
        <taxon>Eukaryota</taxon>
        <taxon>Haptista</taxon>
        <taxon>Haptophyta</taxon>
        <taxon>Prymnesiophyceae</taxon>
        <taxon>Isochrysidales</taxon>
        <taxon>Noelaerhabdaceae</taxon>
        <taxon>Emiliania</taxon>
    </lineage>
</organism>
<evidence type="ECO:0000256" key="9">
    <source>
        <dbReference type="ARBA" id="ARBA00081194"/>
    </source>
</evidence>
<dbReference type="STRING" id="2903.A0A0D3KKM8"/>
<dbReference type="GO" id="GO:0006614">
    <property type="term" value="P:SRP-dependent cotranslational protein targeting to membrane"/>
    <property type="evidence" value="ECO:0007669"/>
    <property type="project" value="InterPro"/>
</dbReference>
<dbReference type="PaxDb" id="2903-EOD36313"/>
<reference evidence="11" key="2">
    <citation type="submission" date="2024-10" db="UniProtKB">
        <authorList>
            <consortium name="EnsemblProtists"/>
        </authorList>
    </citation>
    <scope>IDENTIFICATION</scope>
</reference>
<dbReference type="InterPro" id="IPR027417">
    <property type="entry name" value="P-loop_NTPase"/>
</dbReference>
<evidence type="ECO:0000256" key="2">
    <source>
        <dbReference type="ARBA" id="ARBA00011870"/>
    </source>
</evidence>
<dbReference type="GO" id="GO:0005525">
    <property type="term" value="F:GTP binding"/>
    <property type="evidence" value="ECO:0007669"/>
    <property type="project" value="UniProtKB-KW"/>
</dbReference>
<keyword evidence="4" id="KW-0342">GTP-binding</keyword>
<dbReference type="FunFam" id="3.40.50.300:FF:000566">
    <property type="entry name" value="Signal recognition particle receptor subunit alpha"/>
    <property type="match status" value="1"/>
</dbReference>
<keyword evidence="6" id="KW-0675">Receptor</keyword>
<evidence type="ECO:0000313" key="12">
    <source>
        <dbReference type="Proteomes" id="UP000013827"/>
    </source>
</evidence>
<comment type="subunit">
    <text evidence="2">Heterodimer of an alpha and a beta chain.</text>
</comment>
<evidence type="ECO:0000256" key="7">
    <source>
        <dbReference type="ARBA" id="ARBA00029433"/>
    </source>
</evidence>
<evidence type="ECO:0000256" key="4">
    <source>
        <dbReference type="ARBA" id="ARBA00023134"/>
    </source>
</evidence>
<reference evidence="12" key="1">
    <citation type="journal article" date="2013" name="Nature">
        <title>Pan genome of the phytoplankton Emiliania underpins its global distribution.</title>
        <authorList>
            <person name="Read B.A."/>
            <person name="Kegel J."/>
            <person name="Klute M.J."/>
            <person name="Kuo A."/>
            <person name="Lefebvre S.C."/>
            <person name="Maumus F."/>
            <person name="Mayer C."/>
            <person name="Miller J."/>
            <person name="Monier A."/>
            <person name="Salamov A."/>
            <person name="Young J."/>
            <person name="Aguilar M."/>
            <person name="Claverie J.M."/>
            <person name="Frickenhaus S."/>
            <person name="Gonzalez K."/>
            <person name="Herman E.K."/>
            <person name="Lin Y.C."/>
            <person name="Napier J."/>
            <person name="Ogata H."/>
            <person name="Sarno A.F."/>
            <person name="Shmutz J."/>
            <person name="Schroeder D."/>
            <person name="de Vargas C."/>
            <person name="Verret F."/>
            <person name="von Dassow P."/>
            <person name="Valentin K."/>
            <person name="Van de Peer Y."/>
            <person name="Wheeler G."/>
            <person name="Dacks J.B."/>
            <person name="Delwiche C.F."/>
            <person name="Dyhrman S.T."/>
            <person name="Glockner G."/>
            <person name="John U."/>
            <person name="Richards T."/>
            <person name="Worden A.Z."/>
            <person name="Zhang X."/>
            <person name="Grigoriev I.V."/>
            <person name="Allen A.E."/>
            <person name="Bidle K."/>
            <person name="Borodovsky M."/>
            <person name="Bowler C."/>
            <person name="Brownlee C."/>
            <person name="Cock J.M."/>
            <person name="Elias M."/>
            <person name="Gladyshev V.N."/>
            <person name="Groth M."/>
            <person name="Guda C."/>
            <person name="Hadaegh A."/>
            <person name="Iglesias-Rodriguez M.D."/>
            <person name="Jenkins J."/>
            <person name="Jones B.M."/>
            <person name="Lawson T."/>
            <person name="Leese F."/>
            <person name="Lindquist E."/>
            <person name="Lobanov A."/>
            <person name="Lomsadze A."/>
            <person name="Malik S.B."/>
            <person name="Marsh M.E."/>
            <person name="Mackinder L."/>
            <person name="Mock T."/>
            <person name="Mueller-Roeber B."/>
            <person name="Pagarete A."/>
            <person name="Parker M."/>
            <person name="Probert I."/>
            <person name="Quesneville H."/>
            <person name="Raines C."/>
            <person name="Rensing S.A."/>
            <person name="Riano-Pachon D.M."/>
            <person name="Richier S."/>
            <person name="Rokitta S."/>
            <person name="Shiraiwa Y."/>
            <person name="Soanes D.M."/>
            <person name="van der Giezen M."/>
            <person name="Wahlund T.M."/>
            <person name="Williams B."/>
            <person name="Wilson W."/>
            <person name="Wolfe G."/>
            <person name="Wurch L.L."/>
        </authorList>
    </citation>
    <scope>NUCLEOTIDE SEQUENCE</scope>
</reference>
<dbReference type="GO" id="GO:0005789">
    <property type="term" value="C:endoplasmic reticulum membrane"/>
    <property type="evidence" value="ECO:0007669"/>
    <property type="project" value="TreeGrafter"/>
</dbReference>
<keyword evidence="5" id="KW-0472">Membrane</keyword>
<dbReference type="InterPro" id="IPR042101">
    <property type="entry name" value="SRP54_N_sf"/>
</dbReference>
<sequence>MSKLVGGGPVTAEAMAPVLKALLDRLVEKNVAQEVGAKVIDAVGASLVGASLPTFGSLASTVKAAMAEAFGRVLTSPREAADLLHDVSTARGGKRPYVVVFVGVNGVGKSTSLSKVAYYIKSNGFVPLLCACDTFRSGAVEQLRVHAQALDVPLFQKGYGNDAAQIAADGIAHAQAMGATRRLAMGYDAVLVDTAGRMQDNEPLMRALAKLVHVNSPDLVLFVGEALAGNDAVTGFNASLAQYAGGKAPRLIDGVILTKFDTINDKVGAALNLVYTTGKPVVFVGVGQTYEDIRNLNVEHVVRALTG</sequence>
<keyword evidence="3" id="KW-0547">Nucleotide-binding</keyword>
<evidence type="ECO:0000256" key="3">
    <source>
        <dbReference type="ARBA" id="ARBA00022741"/>
    </source>
</evidence>
<dbReference type="PANTHER" id="PTHR43134">
    <property type="entry name" value="SIGNAL RECOGNITION PARTICLE RECEPTOR SUBUNIT ALPHA"/>
    <property type="match status" value="1"/>
</dbReference>
<evidence type="ECO:0000256" key="1">
    <source>
        <dbReference type="ARBA" id="ARBA00008531"/>
    </source>
</evidence>
<evidence type="ECO:0000256" key="6">
    <source>
        <dbReference type="ARBA" id="ARBA00023170"/>
    </source>
</evidence>
<proteinExistence type="inferred from homology"/>
<dbReference type="GO" id="GO:0003924">
    <property type="term" value="F:GTPase activity"/>
    <property type="evidence" value="ECO:0007669"/>
    <property type="project" value="TreeGrafter"/>
</dbReference>
<dbReference type="AlphaFoldDB" id="A0A0D3KKM8"/>
<comment type="similarity">
    <text evidence="1">Belongs to the GTP-binding SRP family.</text>
</comment>
<dbReference type="Gene3D" id="1.20.120.140">
    <property type="entry name" value="Signal recognition particle SRP54, nucleotide-binding domain"/>
    <property type="match status" value="1"/>
</dbReference>
<dbReference type="InterPro" id="IPR003593">
    <property type="entry name" value="AAA+_ATPase"/>
</dbReference>
<evidence type="ECO:0000256" key="8">
    <source>
        <dbReference type="ARBA" id="ARBA00071429"/>
    </source>
</evidence>